<protein>
    <recommendedName>
        <fullName evidence="2">Cyanovirin-N domain-containing protein</fullName>
    </recommendedName>
</protein>
<evidence type="ECO:0000256" key="1">
    <source>
        <dbReference type="SAM" id="SignalP"/>
    </source>
</evidence>
<evidence type="ECO:0000259" key="2">
    <source>
        <dbReference type="Pfam" id="PF08881"/>
    </source>
</evidence>
<keyword evidence="4" id="KW-1185">Reference proteome</keyword>
<dbReference type="EMBL" id="LJZO01000018">
    <property type="protein sequence ID" value="ROV96942.1"/>
    <property type="molecule type" value="Genomic_DNA"/>
</dbReference>
<dbReference type="SUPFAM" id="SSF51322">
    <property type="entry name" value="Cyanovirin-N"/>
    <property type="match status" value="1"/>
</dbReference>
<gene>
    <name evidence="3" type="ORF">VSDG_04087</name>
</gene>
<dbReference type="InterPro" id="IPR011058">
    <property type="entry name" value="Cyanovirin-N"/>
</dbReference>
<organism evidence="3 4">
    <name type="scientific">Cytospora chrysosperma</name>
    <name type="common">Cytospora canker fungus</name>
    <name type="synonym">Sphaeria chrysosperma</name>
    <dbReference type="NCBI Taxonomy" id="252740"/>
    <lineage>
        <taxon>Eukaryota</taxon>
        <taxon>Fungi</taxon>
        <taxon>Dikarya</taxon>
        <taxon>Ascomycota</taxon>
        <taxon>Pezizomycotina</taxon>
        <taxon>Sordariomycetes</taxon>
        <taxon>Sordariomycetidae</taxon>
        <taxon>Diaporthales</taxon>
        <taxon>Cytosporaceae</taxon>
        <taxon>Cytospora</taxon>
    </lineage>
</organism>
<dbReference type="Gene3D" id="2.30.60.10">
    <property type="entry name" value="Cyanovirin-N"/>
    <property type="match status" value="1"/>
</dbReference>
<dbReference type="AlphaFoldDB" id="A0A423W0Q4"/>
<evidence type="ECO:0000313" key="3">
    <source>
        <dbReference type="EMBL" id="ROV96942.1"/>
    </source>
</evidence>
<dbReference type="Pfam" id="PF08881">
    <property type="entry name" value="CVNH"/>
    <property type="match status" value="1"/>
</dbReference>
<dbReference type="Proteomes" id="UP000284375">
    <property type="component" value="Unassembled WGS sequence"/>
</dbReference>
<accession>A0A423W0Q4</accession>
<feature type="domain" description="Cyanovirin-N" evidence="2">
    <location>
        <begin position="22"/>
        <end position="117"/>
    </location>
</feature>
<feature type="signal peptide" evidence="1">
    <location>
        <begin position="1"/>
        <end position="20"/>
    </location>
</feature>
<keyword evidence="1" id="KW-0732">Signal</keyword>
<feature type="chain" id="PRO_5019103324" description="Cyanovirin-N domain-containing protein" evidence="1">
    <location>
        <begin position="21"/>
        <end position="118"/>
    </location>
</feature>
<dbReference type="OrthoDB" id="4480031at2759"/>
<proteinExistence type="predicted"/>
<comment type="caution">
    <text evidence="3">The sequence shown here is derived from an EMBL/GenBank/DDBJ whole genome shotgun (WGS) entry which is preliminary data.</text>
</comment>
<reference evidence="3 4" key="1">
    <citation type="submission" date="2015-09" db="EMBL/GenBank/DDBJ databases">
        <title>Host preference determinants of Valsa canker pathogens revealed by comparative genomics.</title>
        <authorList>
            <person name="Yin Z."/>
            <person name="Huang L."/>
        </authorList>
    </citation>
    <scope>NUCLEOTIDE SEQUENCE [LARGE SCALE GENOMIC DNA]</scope>
    <source>
        <strain evidence="3 4">YSFL</strain>
    </source>
</reference>
<name>A0A423W0Q4_CYTCH</name>
<dbReference type="InterPro" id="IPR036673">
    <property type="entry name" value="Cyanovirin-N_sf"/>
</dbReference>
<evidence type="ECO:0000313" key="4">
    <source>
        <dbReference type="Proteomes" id="UP000284375"/>
    </source>
</evidence>
<sequence length="118" mass="12656">MRAMCIKTLLIGAAVRHIAANFTSGCSVWYIHERGILTTVCQTWNPDKGKVLTNLNLNNCIGVDPVSNAMVWKHGGSGNAFNNHCGNCGLQDNSELVMECDCIDPQTGGSTTSSVNLE</sequence>